<dbReference type="EMBL" id="CP031092">
    <property type="protein sequence ID" value="AXF55405.1"/>
    <property type="molecule type" value="Genomic_DNA"/>
</dbReference>
<dbReference type="KEGG" id="rue:DT065_04790"/>
<evidence type="ECO:0008006" key="3">
    <source>
        <dbReference type="Google" id="ProtNLM"/>
    </source>
</evidence>
<evidence type="ECO:0000313" key="2">
    <source>
        <dbReference type="Proteomes" id="UP000252100"/>
    </source>
</evidence>
<reference evidence="1 2" key="1">
    <citation type="journal article" date="2018" name="J. Microbiol.">
        <title>Salicibibacter kimchii gen. nov., sp. nov., a moderately halophilic and alkalitolerant bacterium in the family Bacillaceae, isolated from kimchi.</title>
        <authorList>
            <person name="Jang J.Y."/>
            <person name="Oh Y.J."/>
            <person name="Lim S.K."/>
            <person name="Park H.K."/>
            <person name="Lee C."/>
            <person name="Kim J.Y."/>
            <person name="Lee M.A."/>
            <person name="Choi H.J."/>
        </authorList>
    </citation>
    <scope>NUCLEOTIDE SEQUENCE [LARGE SCALE GENOMIC DNA]</scope>
    <source>
        <strain evidence="1 2">NKC1-1</strain>
    </source>
</reference>
<dbReference type="Proteomes" id="UP000252100">
    <property type="component" value="Chromosome"/>
</dbReference>
<gene>
    <name evidence="1" type="ORF">DT065_04790</name>
</gene>
<protein>
    <recommendedName>
        <fullName evidence="3">Flagellar hook-length control protein FliK</fullName>
    </recommendedName>
</protein>
<keyword evidence="2" id="KW-1185">Reference proteome</keyword>
<sequence length="427" mass="47421">MDIAALSSQFNTNAQSKPTFRVGQMFSGTVSRLFSGQLATIETGQHTLVAKLETALTVGNRYLFHVQSLDGLPRLKVEPLSSGLPEDKYQRALAQQLLKDEIPFSRSALMQAAERLKGEGRLTDVHLQLAQRAIEKQLPTTPAIWQALKSAHSNPQSLSGQIRDLPSEAARHLQEQGRMQAGTSAESRLQQLAALADSNRSESAGAKQVLARIGGNTEALMQLIQSPANLPATERLALQFLLTREQPDTSGLQTMLASLGRPADDTGLQVLNVRTLIQAGMSQDRQQFLPLLQQSLGFHLLNTDPSQGSGFVPLHLDDHVTDGFMQWHTHAHERRQEDAATRVLFFLKLKHLEDTVLDLFIKETNIAVQIYNDHKEPGVVALLKPMLAEKLEEQGFRLVSYHWNQTEKRAETKDREPMGRGGFDVRV</sequence>
<proteinExistence type="predicted"/>
<dbReference type="OrthoDB" id="2351076at2"/>
<organism evidence="1 2">
    <name type="scientific">Salicibibacter kimchii</name>
    <dbReference type="NCBI Taxonomy" id="2099786"/>
    <lineage>
        <taxon>Bacteria</taxon>
        <taxon>Bacillati</taxon>
        <taxon>Bacillota</taxon>
        <taxon>Bacilli</taxon>
        <taxon>Bacillales</taxon>
        <taxon>Bacillaceae</taxon>
        <taxon>Salicibibacter</taxon>
    </lineage>
</organism>
<evidence type="ECO:0000313" key="1">
    <source>
        <dbReference type="EMBL" id="AXF55405.1"/>
    </source>
</evidence>
<dbReference type="RefSeq" id="WP_114371367.1">
    <property type="nucleotide sequence ID" value="NZ_CP031092.1"/>
</dbReference>
<name>A0A345BWS4_9BACI</name>
<accession>A0A345BWS4</accession>
<dbReference type="AlphaFoldDB" id="A0A345BWS4"/>